<accession>A0ABU9CH97</accession>
<gene>
    <name evidence="1" type="ORF">AACH10_13380</name>
</gene>
<dbReference type="EMBL" id="JBBUTH010000007">
    <property type="protein sequence ID" value="MEK8051236.1"/>
    <property type="molecule type" value="Genomic_DNA"/>
</dbReference>
<dbReference type="RefSeq" id="WP_341410925.1">
    <property type="nucleotide sequence ID" value="NZ_JBBUTH010000007.1"/>
</dbReference>
<proteinExistence type="predicted"/>
<evidence type="ECO:0000313" key="1">
    <source>
        <dbReference type="EMBL" id="MEK8051236.1"/>
    </source>
</evidence>
<dbReference type="Proteomes" id="UP001365405">
    <property type="component" value="Unassembled WGS sequence"/>
</dbReference>
<protein>
    <submittedName>
        <fullName evidence="1">Uncharacterized protein</fullName>
    </submittedName>
</protein>
<name>A0ABU9CH97_9BURK</name>
<keyword evidence="2" id="KW-1185">Reference proteome</keyword>
<sequence length="152" mass="16441">MSVPPNIDRFNKATLLVFDTLYLAFPVPVELSASKIAMDTLPPDAEFDESFESIKPVFYTIEFLKKEGYIDYVDHYLDGTAFQQARLTSKSLALLGQTPDSLTTHVSIAETLRDLVKGGIKNVGSEAAKKAVELVFAHGGTLLSLSQTAGGG</sequence>
<comment type="caution">
    <text evidence="1">The sequence shown here is derived from an EMBL/GenBank/DDBJ whole genome shotgun (WGS) entry which is preliminary data.</text>
</comment>
<evidence type="ECO:0000313" key="2">
    <source>
        <dbReference type="Proteomes" id="UP001365405"/>
    </source>
</evidence>
<reference evidence="1 2" key="1">
    <citation type="submission" date="2024-04" db="EMBL/GenBank/DDBJ databases">
        <title>Novel species of the genus Ideonella isolated from streams.</title>
        <authorList>
            <person name="Lu H."/>
        </authorList>
    </citation>
    <scope>NUCLEOTIDE SEQUENCE [LARGE SCALE GENOMIC DNA]</scope>
    <source>
        <strain evidence="1 2">DXS22W</strain>
    </source>
</reference>
<organism evidence="1 2">
    <name type="scientific">Pseudaquabacterium inlustre</name>
    <dbReference type="NCBI Taxonomy" id="2984192"/>
    <lineage>
        <taxon>Bacteria</taxon>
        <taxon>Pseudomonadati</taxon>
        <taxon>Pseudomonadota</taxon>
        <taxon>Betaproteobacteria</taxon>
        <taxon>Burkholderiales</taxon>
        <taxon>Sphaerotilaceae</taxon>
        <taxon>Pseudaquabacterium</taxon>
    </lineage>
</organism>